<gene>
    <name evidence="1" type="ORF">HC62_01375</name>
</gene>
<reference evidence="1 2" key="1">
    <citation type="submission" date="2014-06" db="EMBL/GenBank/DDBJ databases">
        <authorList>
            <person name="Ju J."/>
            <person name="Zhang J."/>
        </authorList>
    </citation>
    <scope>NUCLEOTIDE SEQUENCE [LARGE SCALE GENOMIC DNA]</scope>
    <source>
        <strain evidence="1">DmW_042</strain>
    </source>
</reference>
<comment type="caution">
    <text evidence="1">The sequence shown here is derived from an EMBL/GenBank/DDBJ whole genome shotgun (WGS) entry which is preliminary data.</text>
</comment>
<protein>
    <submittedName>
        <fullName evidence="1">Uncharacterized protein</fullName>
    </submittedName>
</protein>
<dbReference type="EMBL" id="JOMM01000012">
    <property type="protein sequence ID" value="OUI87087.1"/>
    <property type="molecule type" value="Genomic_DNA"/>
</dbReference>
<dbReference type="AlphaFoldDB" id="A0A252ABX0"/>
<organism evidence="1 2">
    <name type="scientific">Acetobacter tropicalis</name>
    <dbReference type="NCBI Taxonomy" id="104102"/>
    <lineage>
        <taxon>Bacteria</taxon>
        <taxon>Pseudomonadati</taxon>
        <taxon>Pseudomonadota</taxon>
        <taxon>Alphaproteobacteria</taxon>
        <taxon>Acetobacterales</taxon>
        <taxon>Acetobacteraceae</taxon>
        <taxon>Acetobacter</taxon>
    </lineage>
</organism>
<dbReference type="Proteomes" id="UP000194565">
    <property type="component" value="Unassembled WGS sequence"/>
</dbReference>
<proteinExistence type="predicted"/>
<sequence>MSVVVMRAGLEHKQPRAIGADGLVATNFQPDTRVPKRAQAAIAGNLASIHHNGFHMPKPGMRHWIGWLNEHSANPPSGARCSFHEVCGQPVRAAFSPRMVFTWA</sequence>
<evidence type="ECO:0000313" key="2">
    <source>
        <dbReference type="Proteomes" id="UP000194565"/>
    </source>
</evidence>
<name>A0A252ABX0_9PROT</name>
<evidence type="ECO:0000313" key="1">
    <source>
        <dbReference type="EMBL" id="OUI87087.1"/>
    </source>
</evidence>
<accession>A0A252ABX0</accession>